<proteinExistence type="predicted"/>
<dbReference type="EMBL" id="LLYZ01000001">
    <property type="protein sequence ID" value="KQK27551.1"/>
    <property type="molecule type" value="Genomic_DNA"/>
</dbReference>
<evidence type="ECO:0000313" key="1">
    <source>
        <dbReference type="EMBL" id="KQK27551.1"/>
    </source>
</evidence>
<dbReference type="STRING" id="452084.AR438_00430"/>
<reference evidence="1 2" key="1">
    <citation type="submission" date="2015-10" db="EMBL/GenBank/DDBJ databases">
        <title>Chryseobacterium aquaticum genome.</title>
        <authorList>
            <person name="Newman J.D."/>
            <person name="Ferguson M.B."/>
            <person name="Miller J.R."/>
        </authorList>
    </citation>
    <scope>NUCLEOTIDE SEQUENCE [LARGE SCALE GENOMIC DNA]</scope>
    <source>
        <strain evidence="1 2">KCTC 12483</strain>
    </source>
</reference>
<sequence>MSGTPIFPLKELKNMFGGTATELAYSSVKTTDGGHIAAGSTTSSNGDVTGHQGNQDFWVTKFDKKGNLQWQKTFGGSGDDQARSIITTLDGGYAITGNTSSNDGNISLNQGDFDYWVVKIDALGNLQWQKTYGGSGNDMAYSMIQSPDGTYAVTGQSSSNNGNVTGNLGGHDFWIVKLDNTGNILWEKSVGTSSTESSLSIINSSTNGFIVSGYTYPPNGFPDFFITKLNSAGAVEWQRTYGGSNTEICTQIISSSDGGYLATGYTDSNDGNITSNHGSYDFWLLKIDESGNIQWQKTYGGTGDDRAYSVIQTSDGGYAIGGSSTSNDGDVVSNHSLMDFWIVKVNNTGVIQWNKNIGGNGNDQCNSIIQEANGDYIVTGFSNSGNREIARPVAGGTDFLVVRLSNAGEFKPYWDDSL</sequence>
<dbReference type="Proteomes" id="UP000051682">
    <property type="component" value="Unassembled WGS sequence"/>
</dbReference>
<keyword evidence="2" id="KW-1185">Reference proteome</keyword>
<gene>
    <name evidence="1" type="ORF">AR438_00430</name>
</gene>
<evidence type="ECO:0008006" key="3">
    <source>
        <dbReference type="Google" id="ProtNLM"/>
    </source>
</evidence>
<evidence type="ECO:0000313" key="2">
    <source>
        <dbReference type="Proteomes" id="UP000051682"/>
    </source>
</evidence>
<name>A0A0Q3HXK3_9FLAO</name>
<protein>
    <recommendedName>
        <fullName evidence="3">Bulb-type lectin domain-containing protein</fullName>
    </recommendedName>
</protein>
<comment type="caution">
    <text evidence="1">The sequence shown here is derived from an EMBL/GenBank/DDBJ whole genome shotgun (WGS) entry which is preliminary data.</text>
</comment>
<dbReference type="PANTHER" id="PTHR42754">
    <property type="entry name" value="ENDOGLUCANASE"/>
    <property type="match status" value="1"/>
</dbReference>
<dbReference type="AlphaFoldDB" id="A0A0Q3HXK3"/>
<dbReference type="InterPro" id="IPR011047">
    <property type="entry name" value="Quinoprotein_ADH-like_sf"/>
</dbReference>
<organism evidence="1 2">
    <name type="scientific">Chryseobacterium aquaticum</name>
    <dbReference type="NCBI Taxonomy" id="452084"/>
    <lineage>
        <taxon>Bacteria</taxon>
        <taxon>Pseudomonadati</taxon>
        <taxon>Bacteroidota</taxon>
        <taxon>Flavobacteriia</taxon>
        <taxon>Flavobacteriales</taxon>
        <taxon>Weeksellaceae</taxon>
        <taxon>Chryseobacterium group</taxon>
        <taxon>Chryseobacterium</taxon>
    </lineage>
</organism>
<dbReference type="SUPFAM" id="SSF50998">
    <property type="entry name" value="Quinoprotein alcohol dehydrogenase-like"/>
    <property type="match status" value="1"/>
</dbReference>
<accession>A0A0Q3HXK3</accession>
<dbReference type="PANTHER" id="PTHR42754:SF1">
    <property type="entry name" value="LIPOPROTEIN"/>
    <property type="match status" value="1"/>
</dbReference>